<evidence type="ECO:0000256" key="1">
    <source>
        <dbReference type="SAM" id="Phobius"/>
    </source>
</evidence>
<dbReference type="EMBL" id="HBGD01011417">
    <property type="protein sequence ID" value="CAD9086178.1"/>
    <property type="molecule type" value="Transcribed_RNA"/>
</dbReference>
<protein>
    <submittedName>
        <fullName evidence="2">Uncharacterized protein</fullName>
    </submittedName>
</protein>
<dbReference type="AlphaFoldDB" id="A0A7S1KV18"/>
<dbReference type="Gene3D" id="1.25.40.10">
    <property type="entry name" value="Tetratricopeptide repeat domain"/>
    <property type="match status" value="1"/>
</dbReference>
<accession>A0A7S1KV18</accession>
<keyword evidence="1" id="KW-0472">Membrane</keyword>
<evidence type="ECO:0000313" key="2">
    <source>
        <dbReference type="EMBL" id="CAD9086178.1"/>
    </source>
</evidence>
<reference evidence="2" key="1">
    <citation type="submission" date="2021-01" db="EMBL/GenBank/DDBJ databases">
        <authorList>
            <person name="Corre E."/>
            <person name="Pelletier E."/>
            <person name="Niang G."/>
            <person name="Scheremetjew M."/>
            <person name="Finn R."/>
            <person name="Kale V."/>
            <person name="Holt S."/>
            <person name="Cochrane G."/>
            <person name="Meng A."/>
            <person name="Brown T."/>
            <person name="Cohen L."/>
        </authorList>
    </citation>
    <scope>NUCLEOTIDE SEQUENCE</scope>
    <source>
        <strain evidence="2">WS</strain>
    </source>
</reference>
<name>A0A7S1KV18_9EUKA</name>
<organism evidence="2">
    <name type="scientific">Percolomonas cosmopolitus</name>
    <dbReference type="NCBI Taxonomy" id="63605"/>
    <lineage>
        <taxon>Eukaryota</taxon>
        <taxon>Discoba</taxon>
        <taxon>Heterolobosea</taxon>
        <taxon>Tetramitia</taxon>
        <taxon>Eutetramitia</taxon>
        <taxon>Percolomonadidae</taxon>
        <taxon>Percolomonas</taxon>
    </lineage>
</organism>
<dbReference type="SUPFAM" id="SSF81901">
    <property type="entry name" value="HCP-like"/>
    <property type="match status" value="1"/>
</dbReference>
<gene>
    <name evidence="2" type="ORF">PCOS0759_LOCUS9432</name>
</gene>
<sequence length="482" mass="55647">MNLRRHQPISSSLLKVPLPILYHHHHHHASPLPSHPLILSTCRHKYHVGFSVSSHHKAQKRLAGYFRSSSGTTKHFQQHHQFIFFQSQMRSYAPIIRKRQTPPSPYLKSIRFMFYFFSITGFFFFILTRVDDLSERLTPIDERNAILRWRALNRSDVEQCLAMDQFGVLPCLNKLRVKELMRREADSANVHMSINEMTNDDAAASATESPQINAYLSDVLVEMAQKCDQLMELSRADEFFNEASQTKDPRALLAYGTHLYEKSRELERAEECIVEAVRLLDEKAFEDMSLSSFSNQVRKDKRNRRRKNQRQESLFLDFSKLSEEEAFKAHLIGAAWNNLGMIFKSKAVQSPENLDLGVMIMKCFQRAAYFGDPNGAFNTGMLFMAGRSSNTKYGSNYPLARKYFEHSDSVHSKLQLAKLSESGLCSGNGESEPDLREAFHFYKEALDMGYGYSRFLKQMLKLTYIVVMSNLFKNSRPGEIKK</sequence>
<keyword evidence="1" id="KW-1133">Transmembrane helix</keyword>
<feature type="transmembrane region" description="Helical" evidence="1">
    <location>
        <begin position="112"/>
        <end position="130"/>
    </location>
</feature>
<proteinExistence type="predicted"/>
<dbReference type="InterPro" id="IPR011990">
    <property type="entry name" value="TPR-like_helical_dom_sf"/>
</dbReference>
<keyword evidence="1" id="KW-0812">Transmembrane</keyword>